<dbReference type="AlphaFoldDB" id="A0A7E4VP27"/>
<name>A0A7E4VP27_PANRE</name>
<evidence type="ECO:0000256" key="1">
    <source>
        <dbReference type="SAM" id="MobiDB-lite"/>
    </source>
</evidence>
<reference evidence="3" key="2">
    <citation type="submission" date="2020-10" db="UniProtKB">
        <authorList>
            <consortium name="WormBaseParasite"/>
        </authorList>
    </citation>
    <scope>IDENTIFICATION</scope>
</reference>
<feature type="region of interest" description="Disordered" evidence="1">
    <location>
        <begin position="126"/>
        <end position="148"/>
    </location>
</feature>
<proteinExistence type="predicted"/>
<dbReference type="Proteomes" id="UP000492821">
    <property type="component" value="Unassembled WGS sequence"/>
</dbReference>
<dbReference type="InterPro" id="IPR016024">
    <property type="entry name" value="ARM-type_fold"/>
</dbReference>
<keyword evidence="2" id="KW-1185">Reference proteome</keyword>
<protein>
    <submittedName>
        <fullName evidence="3">FAT domain-containing protein</fullName>
    </submittedName>
</protein>
<sequence length="727" mass="83461">MATNARNYLSDDNQIPCSSNNYGYQPLYPASNPTVATPHSPYCHSSGPPSVSMTPATPFMPQPVEAQGHVPPAYTQSWLHNYHDAPPVARPHSSAQSVMSDMTMFSGISVNTHATTASYAMPPGMIPPPGPLSSRSHSENIDPSDDNNVINQVNQVLPYMLDETVEVRGKSANMLIQIPDTIKITEFNQTRMSEVVINCMKAIVRALANELNPVIKVLFSDALFRFANKFPNLFGKVLMIEPNRPDNALRILLGFYKAGAQVDQRFLRHLFPALYVCTLTPAGRPFIQAAKNTNFVWFIFNTVRDNFATSSKIPQMEGYQARMKFFARYLEVLRYFIRFDDNIRLELVKQGLIELLVHITQFHCGRHVSLQPKFLTHYHNNITAMLKLIVTTDSNEITDAFVKSHAIEVLLIALCLYRRANILNHYMLTYTFTTLAYVGHSNLEGVMPRLPIVNIDLFDVIQFETQKSQETQDFELFKLISDFVVNASRYPVIKLQIINSGHHEILADNFFRLYRLPDKKFRDVSDNCLLTLYRLCSVNVNDPMHTKFCQMFFSPRFTSEFVKVFSPDVNITLIKRALNIWKAIIPNVRQEIFFEEYNKINYDVIKGILDLLKVFVTTYKDDSLVKLCVELLLMLMMPHIYFQQFQYLNQFNLVALLYEVKSDEGAFWLLELINKLTERFPDIARSCISSDMLRDFLVTRIKSPHVHLSGLSKHMLNTYYNSYNSTF</sequence>
<dbReference type="WBParaSite" id="Pan_g22476.t1">
    <property type="protein sequence ID" value="Pan_g22476.t1"/>
    <property type="gene ID" value="Pan_g22476"/>
</dbReference>
<dbReference type="SUPFAM" id="SSF48371">
    <property type="entry name" value="ARM repeat"/>
    <property type="match status" value="1"/>
</dbReference>
<evidence type="ECO:0000313" key="2">
    <source>
        <dbReference type="Proteomes" id="UP000492821"/>
    </source>
</evidence>
<accession>A0A7E4VP27</accession>
<reference evidence="2" key="1">
    <citation type="journal article" date="2013" name="Genetics">
        <title>The draft genome and transcriptome of Panagrellus redivivus are shaped by the harsh demands of a free-living lifestyle.</title>
        <authorList>
            <person name="Srinivasan J."/>
            <person name="Dillman A.R."/>
            <person name="Macchietto M.G."/>
            <person name="Heikkinen L."/>
            <person name="Lakso M."/>
            <person name="Fracchia K.M."/>
            <person name="Antoshechkin I."/>
            <person name="Mortazavi A."/>
            <person name="Wong G."/>
            <person name="Sternberg P.W."/>
        </authorList>
    </citation>
    <scope>NUCLEOTIDE SEQUENCE [LARGE SCALE GENOMIC DNA]</scope>
    <source>
        <strain evidence="2">MT8872</strain>
    </source>
</reference>
<evidence type="ECO:0000313" key="3">
    <source>
        <dbReference type="WBParaSite" id="Pan_g22476.t1"/>
    </source>
</evidence>
<organism evidence="2 3">
    <name type="scientific">Panagrellus redivivus</name>
    <name type="common">Microworm</name>
    <dbReference type="NCBI Taxonomy" id="6233"/>
    <lineage>
        <taxon>Eukaryota</taxon>
        <taxon>Metazoa</taxon>
        <taxon>Ecdysozoa</taxon>
        <taxon>Nematoda</taxon>
        <taxon>Chromadorea</taxon>
        <taxon>Rhabditida</taxon>
        <taxon>Tylenchina</taxon>
        <taxon>Panagrolaimomorpha</taxon>
        <taxon>Panagrolaimoidea</taxon>
        <taxon>Panagrolaimidae</taxon>
        <taxon>Panagrellus</taxon>
    </lineage>
</organism>